<name>A0A2S3Z9Z5_9MICO</name>
<dbReference type="InterPro" id="IPR001646">
    <property type="entry name" value="5peptide_repeat"/>
</dbReference>
<dbReference type="Proteomes" id="UP000237340">
    <property type="component" value="Unassembled WGS sequence"/>
</dbReference>
<evidence type="ECO:0000313" key="1">
    <source>
        <dbReference type="EMBL" id="POH62393.1"/>
    </source>
</evidence>
<dbReference type="SUPFAM" id="SSF141571">
    <property type="entry name" value="Pentapeptide repeat-like"/>
    <property type="match status" value="1"/>
</dbReference>
<dbReference type="InterPro" id="IPR051082">
    <property type="entry name" value="Pentapeptide-BTB/POZ_domain"/>
</dbReference>
<organism evidence="1 2">
    <name type="scientific">Cryobacterium zongtaii</name>
    <dbReference type="NCBI Taxonomy" id="1259217"/>
    <lineage>
        <taxon>Bacteria</taxon>
        <taxon>Bacillati</taxon>
        <taxon>Actinomycetota</taxon>
        <taxon>Actinomycetes</taxon>
        <taxon>Micrococcales</taxon>
        <taxon>Microbacteriaceae</taxon>
        <taxon>Cryobacterium</taxon>
    </lineage>
</organism>
<keyword evidence="2" id="KW-1185">Reference proteome</keyword>
<dbReference type="Gene3D" id="2.160.20.80">
    <property type="entry name" value="E3 ubiquitin-protein ligase SopA"/>
    <property type="match status" value="1"/>
</dbReference>
<reference evidence="1 2" key="1">
    <citation type="submission" date="2018-01" db="EMBL/GenBank/DDBJ databases">
        <title>Cryobacterium sp. nov., from glaciers in China.</title>
        <authorList>
            <person name="Liu Q."/>
            <person name="Xin Y.-H."/>
        </authorList>
    </citation>
    <scope>NUCLEOTIDE SEQUENCE [LARGE SCALE GENOMIC DNA]</scope>
    <source>
        <strain evidence="1 2">TMN-42</strain>
    </source>
</reference>
<protein>
    <recommendedName>
        <fullName evidence="3">Pentapeptide repeat-containing protein</fullName>
    </recommendedName>
</protein>
<dbReference type="EMBL" id="PPXD01000026">
    <property type="protein sequence ID" value="POH62393.1"/>
    <property type="molecule type" value="Genomic_DNA"/>
</dbReference>
<dbReference type="AlphaFoldDB" id="A0A2S3Z9Z5"/>
<dbReference type="RefSeq" id="WP_103461566.1">
    <property type="nucleotide sequence ID" value="NZ_PPXD01000026.1"/>
</dbReference>
<evidence type="ECO:0000313" key="2">
    <source>
        <dbReference type="Proteomes" id="UP000237340"/>
    </source>
</evidence>
<evidence type="ECO:0008006" key="3">
    <source>
        <dbReference type="Google" id="ProtNLM"/>
    </source>
</evidence>
<dbReference type="PANTHER" id="PTHR14136:SF17">
    <property type="entry name" value="BTB_POZ DOMAIN-CONTAINING PROTEIN KCTD9"/>
    <property type="match status" value="1"/>
</dbReference>
<comment type="caution">
    <text evidence="1">The sequence shown here is derived from an EMBL/GenBank/DDBJ whole genome shotgun (WGS) entry which is preliminary data.</text>
</comment>
<sequence>MAKPPARSKRRGPQLDRILLENLLDNDGALVGRGDDREAERYSRVDFSGRDFTGTRFAECEFHGVDLNTTVLRGSTWNECVATELHAAVFSAPRSSWRDVRIEHSRLGSVELYDSGLRSVQLDGSKLDFINLRNATLTDVLISNCIIDELDLSGATVQRLELRDCRIGTLDVAGARLTDVDLRSSDFSAIHSLEGLRGATIDDAQLALLAPLLAAQLGILVE</sequence>
<accession>A0A2S3Z9Z5</accession>
<dbReference type="Pfam" id="PF00805">
    <property type="entry name" value="Pentapeptide"/>
    <property type="match status" value="1"/>
</dbReference>
<dbReference type="PANTHER" id="PTHR14136">
    <property type="entry name" value="BTB_POZ DOMAIN-CONTAINING PROTEIN KCTD9"/>
    <property type="match status" value="1"/>
</dbReference>
<gene>
    <name evidence="1" type="ORF">C3B61_16120</name>
</gene>
<proteinExistence type="predicted"/>